<gene>
    <name evidence="2" type="ORF">IQ24_02483</name>
</gene>
<sequence length="358" mass="38189">MSVDLTSADLRAAVQAGYLTEAQAANLQALAANRIANRPEPDDEPFEMFRGFSEIFISVGLIILMTGLVGVSALMTSPLLVPAFCVVLSAVLAQYFTIRRRMVLPSIVLVCTYGAAVSALITWYAFANLLDVAEPQTITAIALALIMAALLVWYRIFRLPFTMLLIGLAGVLLAVALIAPSDVYAFMSGVNMTSIMSLTSGSGVPFATLGAGLVAAAVALRFDMRDPHRLGRASASAFWLDLVAAPAIVNTLGQTAMAMEGGARLLTMALALLVMALYALVIDRRSFLTAGLGYLAWLIWMLGNQDGRGLDWPVILILIGGAVTALGAWWVPLRAALMRTLPQFPGKNRLPPYAKGDL</sequence>
<evidence type="ECO:0008006" key="4">
    <source>
        <dbReference type="Google" id="ProtNLM"/>
    </source>
</evidence>
<dbReference type="OrthoDB" id="9770600at2"/>
<feature type="transmembrane region" description="Helical" evidence="1">
    <location>
        <begin position="138"/>
        <end position="157"/>
    </location>
</feature>
<evidence type="ECO:0000256" key="1">
    <source>
        <dbReference type="SAM" id="Phobius"/>
    </source>
</evidence>
<dbReference type="Proteomes" id="UP000316225">
    <property type="component" value="Unassembled WGS sequence"/>
</dbReference>
<name>A0A562NMB9_9RHOB</name>
<keyword evidence="1" id="KW-0812">Transmembrane</keyword>
<dbReference type="EMBL" id="VLKU01000007">
    <property type="protein sequence ID" value="TWI33342.1"/>
    <property type="molecule type" value="Genomic_DNA"/>
</dbReference>
<feature type="transmembrane region" description="Helical" evidence="1">
    <location>
        <begin position="79"/>
        <end position="96"/>
    </location>
</feature>
<feature type="transmembrane region" description="Helical" evidence="1">
    <location>
        <begin position="263"/>
        <end position="280"/>
    </location>
</feature>
<feature type="transmembrane region" description="Helical" evidence="1">
    <location>
        <begin position="206"/>
        <end position="224"/>
    </location>
</feature>
<proteinExistence type="predicted"/>
<reference evidence="2 3" key="1">
    <citation type="journal article" date="2015" name="Stand. Genomic Sci.">
        <title>Genomic Encyclopedia of Bacterial and Archaeal Type Strains, Phase III: the genomes of soil and plant-associated and newly described type strains.</title>
        <authorList>
            <person name="Whitman W.B."/>
            <person name="Woyke T."/>
            <person name="Klenk H.P."/>
            <person name="Zhou Y."/>
            <person name="Lilburn T.G."/>
            <person name="Beck B.J."/>
            <person name="De Vos P."/>
            <person name="Vandamme P."/>
            <person name="Eisen J.A."/>
            <person name="Garrity G."/>
            <person name="Hugenholtz P."/>
            <person name="Kyrpides N.C."/>
        </authorList>
    </citation>
    <scope>NUCLEOTIDE SEQUENCE [LARGE SCALE GENOMIC DNA]</scope>
    <source>
        <strain evidence="2 3">CGMCC 1.5364</strain>
    </source>
</reference>
<keyword evidence="1" id="KW-1133">Transmembrane helix</keyword>
<feature type="transmembrane region" description="Helical" evidence="1">
    <location>
        <begin position="315"/>
        <end position="333"/>
    </location>
</feature>
<protein>
    <recommendedName>
        <fullName evidence="4">Membrane protein DUF2157</fullName>
    </recommendedName>
</protein>
<feature type="transmembrane region" description="Helical" evidence="1">
    <location>
        <begin position="164"/>
        <end position="186"/>
    </location>
</feature>
<keyword evidence="3" id="KW-1185">Reference proteome</keyword>
<evidence type="ECO:0000313" key="3">
    <source>
        <dbReference type="Proteomes" id="UP000316225"/>
    </source>
</evidence>
<feature type="transmembrane region" description="Helical" evidence="1">
    <location>
        <begin position="287"/>
        <end position="303"/>
    </location>
</feature>
<accession>A0A562NMB9</accession>
<comment type="caution">
    <text evidence="2">The sequence shown here is derived from an EMBL/GenBank/DDBJ whole genome shotgun (WGS) entry which is preliminary data.</text>
</comment>
<feature type="transmembrane region" description="Helical" evidence="1">
    <location>
        <begin position="236"/>
        <end position="257"/>
    </location>
</feature>
<keyword evidence="1" id="KW-0472">Membrane</keyword>
<feature type="transmembrane region" description="Helical" evidence="1">
    <location>
        <begin position="55"/>
        <end position="73"/>
    </location>
</feature>
<feature type="transmembrane region" description="Helical" evidence="1">
    <location>
        <begin position="103"/>
        <end position="126"/>
    </location>
</feature>
<organism evidence="2 3">
    <name type="scientific">Paracoccus sulfuroxidans</name>
    <dbReference type="NCBI Taxonomy" id="384678"/>
    <lineage>
        <taxon>Bacteria</taxon>
        <taxon>Pseudomonadati</taxon>
        <taxon>Pseudomonadota</taxon>
        <taxon>Alphaproteobacteria</taxon>
        <taxon>Rhodobacterales</taxon>
        <taxon>Paracoccaceae</taxon>
        <taxon>Paracoccus</taxon>
    </lineage>
</organism>
<dbReference type="AlphaFoldDB" id="A0A562NMB9"/>
<dbReference type="RefSeq" id="WP_145398289.1">
    <property type="nucleotide sequence ID" value="NZ_VLKU01000007.1"/>
</dbReference>
<evidence type="ECO:0000313" key="2">
    <source>
        <dbReference type="EMBL" id="TWI33342.1"/>
    </source>
</evidence>